<sequence length="81" mass="8574">MTMPSYLFVEPSDDGWIVRGDFADSPRTFPTGAGAEEAARDLAQGLADDGALVIRLRDGARAGRFLFPPHGGAPEASARRA</sequence>
<keyword evidence="2" id="KW-1185">Reference proteome</keyword>
<dbReference type="EMBL" id="QDKQ01000069">
    <property type="protein sequence ID" value="PVM83395.1"/>
    <property type="molecule type" value="Genomic_DNA"/>
</dbReference>
<reference evidence="1 2" key="1">
    <citation type="submission" date="2018-04" db="EMBL/GenBank/DDBJ databases">
        <title>The genome sequence of Caulobacter sp. 744.</title>
        <authorList>
            <person name="Gao J."/>
            <person name="Sun J."/>
        </authorList>
    </citation>
    <scope>NUCLEOTIDE SEQUENCE [LARGE SCALE GENOMIC DNA]</scope>
    <source>
        <strain evidence="1 2">774</strain>
    </source>
</reference>
<dbReference type="Proteomes" id="UP000245073">
    <property type="component" value="Unassembled WGS sequence"/>
</dbReference>
<accession>A0A2T9JI70</accession>
<evidence type="ECO:0008006" key="3">
    <source>
        <dbReference type="Google" id="ProtNLM"/>
    </source>
</evidence>
<evidence type="ECO:0000313" key="2">
    <source>
        <dbReference type="Proteomes" id="UP000245073"/>
    </source>
</evidence>
<dbReference type="InterPro" id="IPR018691">
    <property type="entry name" value="DUF2188"/>
</dbReference>
<organism evidence="1 2">
    <name type="scientific">Caulobacter endophyticus</name>
    <dbReference type="NCBI Taxonomy" id="2172652"/>
    <lineage>
        <taxon>Bacteria</taxon>
        <taxon>Pseudomonadati</taxon>
        <taxon>Pseudomonadota</taxon>
        <taxon>Alphaproteobacteria</taxon>
        <taxon>Caulobacterales</taxon>
        <taxon>Caulobacteraceae</taxon>
        <taxon>Caulobacter</taxon>
    </lineage>
</organism>
<comment type="caution">
    <text evidence="1">The sequence shown here is derived from an EMBL/GenBank/DDBJ whole genome shotgun (WGS) entry which is preliminary data.</text>
</comment>
<dbReference type="AlphaFoldDB" id="A0A2T9JI70"/>
<evidence type="ECO:0000313" key="1">
    <source>
        <dbReference type="EMBL" id="PVM83395.1"/>
    </source>
</evidence>
<gene>
    <name evidence="1" type="ORF">DDF67_20875</name>
</gene>
<dbReference type="Pfam" id="PF09954">
    <property type="entry name" value="DUF2188"/>
    <property type="match status" value="1"/>
</dbReference>
<protein>
    <recommendedName>
        <fullName evidence="3">DUF2188 domain-containing protein</fullName>
    </recommendedName>
</protein>
<proteinExistence type="predicted"/>
<name>A0A2T9JI70_9CAUL</name>